<organism evidence="1 2">
    <name type="scientific">Pseudonocardia sediminis</name>
    <dbReference type="NCBI Taxonomy" id="1397368"/>
    <lineage>
        <taxon>Bacteria</taxon>
        <taxon>Bacillati</taxon>
        <taxon>Actinomycetota</taxon>
        <taxon>Actinomycetes</taxon>
        <taxon>Pseudonocardiales</taxon>
        <taxon>Pseudonocardiaceae</taxon>
        <taxon>Pseudonocardia</taxon>
    </lineage>
</organism>
<gene>
    <name evidence="1" type="ORF">EV383_2628</name>
</gene>
<reference evidence="1 2" key="1">
    <citation type="submission" date="2019-02" db="EMBL/GenBank/DDBJ databases">
        <title>Sequencing the genomes of 1000 actinobacteria strains.</title>
        <authorList>
            <person name="Klenk H.-P."/>
        </authorList>
    </citation>
    <scope>NUCLEOTIDE SEQUENCE [LARGE SCALE GENOMIC DNA]</scope>
    <source>
        <strain evidence="1 2">DSM 45779</strain>
    </source>
</reference>
<dbReference type="EMBL" id="SHKL01000001">
    <property type="protein sequence ID" value="RZT85748.1"/>
    <property type="molecule type" value="Genomic_DNA"/>
</dbReference>
<evidence type="ECO:0000313" key="2">
    <source>
        <dbReference type="Proteomes" id="UP000291591"/>
    </source>
</evidence>
<proteinExistence type="predicted"/>
<keyword evidence="2" id="KW-1185">Reference proteome</keyword>
<dbReference type="Proteomes" id="UP000291591">
    <property type="component" value="Unassembled WGS sequence"/>
</dbReference>
<sequence>MSEIDSYGGSTRWTFDATGAFRLDRDGGRWWLVDPLGNGFLSVGLNHIDDSDLKYPHNLEVWQKRYGGSRERWISEGVVADLRNWGFNSIGWTQQYIGGGWRERFDWSQIVVVEHGSQWTVADLEAAGMPYIIQMRLAENENWNGRPYYPDVFDADFDDHCAYLARSICVDAAASKNLIGYSFVDAPLWFRHPAGADWPGLEGLEGDKRDAKLFEIAGRYYETIHRHIRTYDPHHLILGDRYNGDNELPEVVLEAAKPYIDVLSVQYYPGNDQASRDHMITHARGLYERVGKPILIPDIGNWTATELNPQRTMDGVPDQATRARHYIDTFTDLVREPWLLGWHWCGYVENLSRGWGMKDPWDEPYGEYVDPIADFNRHVYDLL</sequence>
<dbReference type="RefSeq" id="WP_130290162.1">
    <property type="nucleotide sequence ID" value="NZ_SHKL01000001.1"/>
</dbReference>
<evidence type="ECO:0008006" key="3">
    <source>
        <dbReference type="Google" id="ProtNLM"/>
    </source>
</evidence>
<dbReference type="AlphaFoldDB" id="A0A4Q7UXH8"/>
<name>A0A4Q7UXH8_PSEST</name>
<comment type="caution">
    <text evidence="1">The sequence shown here is derived from an EMBL/GenBank/DDBJ whole genome shotgun (WGS) entry which is preliminary data.</text>
</comment>
<dbReference type="InterPro" id="IPR017853">
    <property type="entry name" value="GH"/>
</dbReference>
<dbReference type="Gene3D" id="3.20.20.80">
    <property type="entry name" value="Glycosidases"/>
    <property type="match status" value="2"/>
</dbReference>
<dbReference type="OrthoDB" id="9800974at2"/>
<dbReference type="SUPFAM" id="SSF51445">
    <property type="entry name" value="(Trans)glycosidases"/>
    <property type="match status" value="1"/>
</dbReference>
<evidence type="ECO:0000313" key="1">
    <source>
        <dbReference type="EMBL" id="RZT85748.1"/>
    </source>
</evidence>
<accession>A0A4Q7UXH8</accession>
<protein>
    <recommendedName>
        <fullName evidence="3">Agarase</fullName>
    </recommendedName>
</protein>